<comment type="caution">
    <text evidence="2">The sequence shown here is derived from an EMBL/GenBank/DDBJ whole genome shotgun (WGS) entry which is preliminary data.</text>
</comment>
<keyword evidence="3" id="KW-1185">Reference proteome</keyword>
<dbReference type="Proteomes" id="UP001289374">
    <property type="component" value="Unassembled WGS sequence"/>
</dbReference>
<dbReference type="EMBL" id="JACGWL010000005">
    <property type="protein sequence ID" value="KAK4401873.1"/>
    <property type="molecule type" value="Genomic_DNA"/>
</dbReference>
<dbReference type="PRINTS" id="PR00111">
    <property type="entry name" value="ABHYDROLASE"/>
</dbReference>
<dbReference type="InterPro" id="IPR029058">
    <property type="entry name" value="AB_hydrolase_fold"/>
</dbReference>
<dbReference type="InterPro" id="IPR052370">
    <property type="entry name" value="Meta-cleavage_hydrolase"/>
</dbReference>
<dbReference type="PANTHER" id="PTHR43139:SF7">
    <property type="entry name" value="ALPHA_BETA-HYDROLASES SUPERFAMILY PROTEIN"/>
    <property type="match status" value="1"/>
</dbReference>
<proteinExistence type="predicted"/>
<dbReference type="Pfam" id="PF00561">
    <property type="entry name" value="Abhydrolase_1"/>
    <property type="match status" value="1"/>
</dbReference>
<dbReference type="Gene3D" id="3.40.50.1820">
    <property type="entry name" value="alpha/beta hydrolase"/>
    <property type="match status" value="1"/>
</dbReference>
<dbReference type="InterPro" id="IPR000639">
    <property type="entry name" value="Epox_hydrolase-like"/>
</dbReference>
<gene>
    <name evidence="2" type="ORF">Sango_0928000</name>
</gene>
<evidence type="ECO:0000313" key="3">
    <source>
        <dbReference type="Proteomes" id="UP001289374"/>
    </source>
</evidence>
<protein>
    <submittedName>
        <fullName evidence="2">Hydrolase YugF</fullName>
    </submittedName>
</protein>
<evidence type="ECO:0000259" key="1">
    <source>
        <dbReference type="Pfam" id="PF00561"/>
    </source>
</evidence>
<reference evidence="2" key="2">
    <citation type="journal article" date="2024" name="Plant">
        <title>Genomic evolution and insights into agronomic trait innovations of Sesamum species.</title>
        <authorList>
            <person name="Miao H."/>
            <person name="Wang L."/>
            <person name="Qu L."/>
            <person name="Liu H."/>
            <person name="Sun Y."/>
            <person name="Le M."/>
            <person name="Wang Q."/>
            <person name="Wei S."/>
            <person name="Zheng Y."/>
            <person name="Lin W."/>
            <person name="Duan Y."/>
            <person name="Cao H."/>
            <person name="Xiong S."/>
            <person name="Wang X."/>
            <person name="Wei L."/>
            <person name="Li C."/>
            <person name="Ma Q."/>
            <person name="Ju M."/>
            <person name="Zhao R."/>
            <person name="Li G."/>
            <person name="Mu C."/>
            <person name="Tian Q."/>
            <person name="Mei H."/>
            <person name="Zhang T."/>
            <person name="Gao T."/>
            <person name="Zhang H."/>
        </authorList>
    </citation>
    <scope>NUCLEOTIDE SEQUENCE</scope>
    <source>
        <strain evidence="2">K16</strain>
    </source>
</reference>
<organism evidence="2 3">
    <name type="scientific">Sesamum angolense</name>
    <dbReference type="NCBI Taxonomy" id="2727404"/>
    <lineage>
        <taxon>Eukaryota</taxon>
        <taxon>Viridiplantae</taxon>
        <taxon>Streptophyta</taxon>
        <taxon>Embryophyta</taxon>
        <taxon>Tracheophyta</taxon>
        <taxon>Spermatophyta</taxon>
        <taxon>Magnoliopsida</taxon>
        <taxon>eudicotyledons</taxon>
        <taxon>Gunneridae</taxon>
        <taxon>Pentapetalae</taxon>
        <taxon>asterids</taxon>
        <taxon>lamiids</taxon>
        <taxon>Lamiales</taxon>
        <taxon>Pedaliaceae</taxon>
        <taxon>Sesamum</taxon>
    </lineage>
</organism>
<accession>A0AAE1WYB2</accession>
<dbReference type="PRINTS" id="PR00412">
    <property type="entry name" value="EPOXHYDRLASE"/>
</dbReference>
<name>A0AAE1WYB2_9LAMI</name>
<evidence type="ECO:0000313" key="2">
    <source>
        <dbReference type="EMBL" id="KAK4401873.1"/>
    </source>
</evidence>
<feature type="domain" description="AB hydrolase-1" evidence="1">
    <location>
        <begin position="50"/>
        <end position="286"/>
    </location>
</feature>
<dbReference type="PANTHER" id="PTHR43139">
    <property type="entry name" value="SI:DKEY-122A22.2"/>
    <property type="match status" value="1"/>
</dbReference>
<dbReference type="SUPFAM" id="SSF53474">
    <property type="entry name" value="alpha/beta-Hydrolases"/>
    <property type="match status" value="1"/>
</dbReference>
<dbReference type="GO" id="GO:0016787">
    <property type="term" value="F:hydrolase activity"/>
    <property type="evidence" value="ECO:0007669"/>
    <property type="project" value="UniProtKB-KW"/>
</dbReference>
<dbReference type="InterPro" id="IPR000073">
    <property type="entry name" value="AB_hydrolase_1"/>
</dbReference>
<reference evidence="2" key="1">
    <citation type="submission" date="2020-06" db="EMBL/GenBank/DDBJ databases">
        <authorList>
            <person name="Li T."/>
            <person name="Hu X."/>
            <person name="Zhang T."/>
            <person name="Song X."/>
            <person name="Zhang H."/>
            <person name="Dai N."/>
            <person name="Sheng W."/>
            <person name="Hou X."/>
            <person name="Wei L."/>
        </authorList>
    </citation>
    <scope>NUCLEOTIDE SEQUENCE</scope>
    <source>
        <strain evidence="2">K16</strain>
        <tissue evidence="2">Leaf</tissue>
    </source>
</reference>
<dbReference type="AlphaFoldDB" id="A0AAE1WYB2"/>
<sequence>MAKCLSFTGSADFLYRSFFSYSGLRSVKTEFPDGTTMHCWVPKSQKLSKPNLLLVHGFGANAMWQYGDLLHHLMPRFNIYVPDLLFFGESKTVRPERTEAFQAQCVMRLMEAHGVHKMSLVGISYGGFVGYSMAAQFPEAVEKVVLCCTGVVLEEKDLREGLFEVANLDEAASILMPQTPEKLRELIRFAFARPLIKGVPSYFLSDYIDVFCTDHVEQKKELIQALIKDRQLSKVPRIQQPTLIIWGEQDRIFPKELGYRLEKHIGDNAKLVMIKNAGHAVNIEKPKEFAKNLKSFLIDSRLSPRSKNPSHRQRHFLIWPTP</sequence>
<keyword evidence="2" id="KW-0378">Hydrolase</keyword>